<feature type="transmembrane region" description="Helical" evidence="1">
    <location>
        <begin position="132"/>
        <end position="154"/>
    </location>
</feature>
<evidence type="ECO:0000256" key="2">
    <source>
        <dbReference type="SAM" id="SignalP"/>
    </source>
</evidence>
<name>A0A9D1GHW5_9FIRM</name>
<dbReference type="Gene3D" id="2.60.200.20">
    <property type="match status" value="1"/>
</dbReference>
<reference evidence="4" key="1">
    <citation type="submission" date="2020-10" db="EMBL/GenBank/DDBJ databases">
        <authorList>
            <person name="Gilroy R."/>
        </authorList>
    </citation>
    <scope>NUCLEOTIDE SEQUENCE</scope>
    <source>
        <strain evidence="4">CHK123-3438</strain>
    </source>
</reference>
<dbReference type="PROSITE" id="PS51257">
    <property type="entry name" value="PROKAR_LIPOPROTEIN"/>
    <property type="match status" value="1"/>
</dbReference>
<dbReference type="InterPro" id="IPR008984">
    <property type="entry name" value="SMAD_FHA_dom_sf"/>
</dbReference>
<gene>
    <name evidence="4" type="ORF">IAB60_04105</name>
</gene>
<feature type="transmembrane region" description="Helical" evidence="1">
    <location>
        <begin position="102"/>
        <end position="126"/>
    </location>
</feature>
<dbReference type="Pfam" id="PF00498">
    <property type="entry name" value="FHA"/>
    <property type="match status" value="1"/>
</dbReference>
<proteinExistence type="predicted"/>
<feature type="chain" id="PRO_5039366628" evidence="2">
    <location>
        <begin position="26"/>
        <end position="322"/>
    </location>
</feature>
<dbReference type="SUPFAM" id="SSF49879">
    <property type="entry name" value="SMAD/FHA domain"/>
    <property type="match status" value="1"/>
</dbReference>
<keyword evidence="1" id="KW-1133">Transmembrane helix</keyword>
<sequence>MKKRMKMGLLVLAALVMTGCLTGCASSNPNDIQNMATDMVNAVSAFGGLITLLGLAFALIIYFVEGYAIMCTGHKAKIEGDFMPFVPIARQIYQMKIADCPVWYIFFFGTSTITVCSVMLICFLLWMVIESIPIITALIIIYVLANMVFTFLYYQKYYKAFGFNPNTAWLNIIPSFGVVALVFGMLIAFSNDIHYGDYVDPSKLPGVPGSGEKKSSNKGVIVGVSGKYENASFDMEDGAELVFGRSPQEANIVFDQVHADVSRKHCSVRFDGRNNQYIVTDFSATGTYTDGGVRLEKNQPKQLSRGTVIYLGGSKQNAFRLN</sequence>
<keyword evidence="1" id="KW-0812">Transmembrane</keyword>
<dbReference type="AlphaFoldDB" id="A0A9D1GHW5"/>
<feature type="transmembrane region" description="Helical" evidence="1">
    <location>
        <begin position="42"/>
        <end position="64"/>
    </location>
</feature>
<feature type="transmembrane region" description="Helical" evidence="1">
    <location>
        <begin position="166"/>
        <end position="189"/>
    </location>
</feature>
<evidence type="ECO:0000259" key="3">
    <source>
        <dbReference type="PROSITE" id="PS50006"/>
    </source>
</evidence>
<accession>A0A9D1GHW5</accession>
<dbReference type="PROSITE" id="PS50006">
    <property type="entry name" value="FHA_DOMAIN"/>
    <property type="match status" value="1"/>
</dbReference>
<evidence type="ECO:0000313" key="5">
    <source>
        <dbReference type="Proteomes" id="UP000886860"/>
    </source>
</evidence>
<dbReference type="Proteomes" id="UP000886860">
    <property type="component" value="Unassembled WGS sequence"/>
</dbReference>
<organism evidence="4 5">
    <name type="scientific">Candidatus Caccovicinus merdipullorum</name>
    <dbReference type="NCBI Taxonomy" id="2840724"/>
    <lineage>
        <taxon>Bacteria</taxon>
        <taxon>Bacillati</taxon>
        <taxon>Bacillota</taxon>
        <taxon>Clostridia</taxon>
        <taxon>Eubacteriales</taxon>
        <taxon>Candidatus Caccovicinus</taxon>
    </lineage>
</organism>
<evidence type="ECO:0000256" key="1">
    <source>
        <dbReference type="SAM" id="Phobius"/>
    </source>
</evidence>
<feature type="domain" description="FHA" evidence="3">
    <location>
        <begin position="241"/>
        <end position="294"/>
    </location>
</feature>
<dbReference type="EMBL" id="DVKS01000069">
    <property type="protein sequence ID" value="HIT41280.1"/>
    <property type="molecule type" value="Genomic_DNA"/>
</dbReference>
<protein>
    <submittedName>
        <fullName evidence="4">FHA domain-containing protein</fullName>
    </submittedName>
</protein>
<comment type="caution">
    <text evidence="4">The sequence shown here is derived from an EMBL/GenBank/DDBJ whole genome shotgun (WGS) entry which is preliminary data.</text>
</comment>
<feature type="signal peptide" evidence="2">
    <location>
        <begin position="1"/>
        <end position="25"/>
    </location>
</feature>
<keyword evidence="2" id="KW-0732">Signal</keyword>
<keyword evidence="1" id="KW-0472">Membrane</keyword>
<reference evidence="4" key="2">
    <citation type="journal article" date="2021" name="PeerJ">
        <title>Extensive microbial diversity within the chicken gut microbiome revealed by metagenomics and culture.</title>
        <authorList>
            <person name="Gilroy R."/>
            <person name="Ravi A."/>
            <person name="Getino M."/>
            <person name="Pursley I."/>
            <person name="Horton D.L."/>
            <person name="Alikhan N.F."/>
            <person name="Baker D."/>
            <person name="Gharbi K."/>
            <person name="Hall N."/>
            <person name="Watson M."/>
            <person name="Adriaenssens E.M."/>
            <person name="Foster-Nyarko E."/>
            <person name="Jarju S."/>
            <person name="Secka A."/>
            <person name="Antonio M."/>
            <person name="Oren A."/>
            <person name="Chaudhuri R.R."/>
            <person name="La Ragione R."/>
            <person name="Hildebrand F."/>
            <person name="Pallen M.J."/>
        </authorList>
    </citation>
    <scope>NUCLEOTIDE SEQUENCE</scope>
    <source>
        <strain evidence="4">CHK123-3438</strain>
    </source>
</reference>
<dbReference type="InterPro" id="IPR000253">
    <property type="entry name" value="FHA_dom"/>
</dbReference>
<evidence type="ECO:0000313" key="4">
    <source>
        <dbReference type="EMBL" id="HIT41280.1"/>
    </source>
</evidence>